<dbReference type="Proteomes" id="UP000019116">
    <property type="component" value="Chromosome 3D"/>
</dbReference>
<evidence type="ECO:0000313" key="3">
    <source>
        <dbReference type="EnsemblPlants" id="TraesCS3D02G071600.1.cds1"/>
    </source>
</evidence>
<dbReference type="Gramene" id="TraesCAD_scaffold_005406_01G000300.1">
    <property type="protein sequence ID" value="TraesCAD_scaffold_005406_01G000300.1"/>
    <property type="gene ID" value="TraesCAD_scaffold_005406_01G000300"/>
</dbReference>
<dbReference type="Gramene" id="TraesJUL3D03G01834370.1">
    <property type="protein sequence ID" value="TraesJUL3D03G01834370.1.CDS1"/>
    <property type="gene ID" value="TraesJUL3D03G01834370"/>
</dbReference>
<dbReference type="Gramene" id="TraesMAC3D03G01814260.1">
    <property type="protein sequence ID" value="TraesMAC3D03G01814260.1.CDS1"/>
    <property type="gene ID" value="TraesMAC3D03G01814260"/>
</dbReference>
<dbReference type="Gramene" id="TraesROB_scaffold_027473_01G000200.1">
    <property type="protein sequence ID" value="TraesROB_scaffold_027473_01G000200.1"/>
    <property type="gene ID" value="TraesROB_scaffold_027473_01G000200"/>
</dbReference>
<feature type="compositionally biased region" description="Basic and acidic residues" evidence="2">
    <location>
        <begin position="85"/>
        <end position="94"/>
    </location>
</feature>
<dbReference type="Gramene" id="TraesNOR3D03G01842940.1">
    <property type="protein sequence ID" value="TraesNOR3D03G01842940.1.CDS1"/>
    <property type="gene ID" value="TraesNOR3D03G01842940"/>
</dbReference>
<dbReference type="EnsemblPlants" id="TraesCS3D02G071600.1">
    <property type="protein sequence ID" value="TraesCS3D02G071600.1.cds1"/>
    <property type="gene ID" value="TraesCS3D02G071600"/>
</dbReference>
<dbReference type="Gramene" id="TraesLAC3D03G01757440.1">
    <property type="protein sequence ID" value="TraesLAC3D03G01757440.1.CDS1"/>
    <property type="gene ID" value="TraesLAC3D03G01757440"/>
</dbReference>
<dbReference type="STRING" id="4565.A0A3B6GQE8"/>
<reference evidence="3" key="2">
    <citation type="submission" date="2018-10" db="UniProtKB">
        <authorList>
            <consortium name="EnsemblPlants"/>
        </authorList>
    </citation>
    <scope>IDENTIFICATION</scope>
</reference>
<evidence type="ECO:0000256" key="1">
    <source>
        <dbReference type="SAM" id="Coils"/>
    </source>
</evidence>
<sequence length="150" mass="15772">MSSDGDVPMADADAGKVLDAIATSTHASDAQHHPTTESALASDAQQHIATESALLASEAQQHPAAGSALAAAATAPAKEAAPPEPDSHFLDLRGDDAAGSFLDCEDLEEQNQRLRAELDATTKELEWKMDKIAELQELEKVGSCHFSPEL</sequence>
<feature type="coiled-coil region" evidence="1">
    <location>
        <begin position="97"/>
        <end position="138"/>
    </location>
</feature>
<keyword evidence="4" id="KW-1185">Reference proteome</keyword>
<name>A0A3B6GQE8_WHEAT</name>
<dbReference type="Gramene" id="TraesSTA3D03G01810890.1">
    <property type="protein sequence ID" value="TraesSTA3D03G01810890.1.CDS1"/>
    <property type="gene ID" value="TraesSTA3D03G01810890"/>
</dbReference>
<dbReference type="Gramene" id="TraesRN3D0100151500.1">
    <property type="protein sequence ID" value="TraesRN3D0100151500.1"/>
    <property type="gene ID" value="TraesRN3D0100151500"/>
</dbReference>
<feature type="region of interest" description="Disordered" evidence="2">
    <location>
        <begin position="23"/>
        <end position="94"/>
    </location>
</feature>
<accession>A0A3B6GQE8</accession>
<feature type="compositionally biased region" description="Low complexity" evidence="2">
    <location>
        <begin position="63"/>
        <end position="80"/>
    </location>
</feature>
<dbReference type="Gramene" id="TraesLDM3D03G01814220.1">
    <property type="protein sequence ID" value="TraesLDM3D03G01814220.1.CDS1"/>
    <property type="gene ID" value="TraesLDM3D03G01814220"/>
</dbReference>
<dbReference type="Gramene" id="TraesJAG3D03G01824610.1">
    <property type="protein sequence ID" value="TraesJAG3D03G01824610.1.CDS1"/>
    <property type="gene ID" value="TraesJAG3D03G01824610"/>
</dbReference>
<dbReference type="Gramene" id="TraesCLE_scaffold_021025_01G000200.1">
    <property type="protein sequence ID" value="TraesCLE_scaffold_021025_01G000200.1"/>
    <property type="gene ID" value="TraesCLE_scaffold_021025_01G000200"/>
</dbReference>
<dbReference type="AlphaFoldDB" id="A0A3B6GQE8"/>
<dbReference type="Gramene" id="TraesCS3D02G071600.1">
    <property type="protein sequence ID" value="TraesCS3D02G071600.1.cds1"/>
    <property type="gene ID" value="TraesCS3D02G071600"/>
</dbReference>
<proteinExistence type="predicted"/>
<keyword evidence="1" id="KW-0175">Coiled coil</keyword>
<organism evidence="3">
    <name type="scientific">Triticum aestivum</name>
    <name type="common">Wheat</name>
    <dbReference type="NCBI Taxonomy" id="4565"/>
    <lineage>
        <taxon>Eukaryota</taxon>
        <taxon>Viridiplantae</taxon>
        <taxon>Streptophyta</taxon>
        <taxon>Embryophyta</taxon>
        <taxon>Tracheophyta</taxon>
        <taxon>Spermatophyta</taxon>
        <taxon>Magnoliopsida</taxon>
        <taxon>Liliopsida</taxon>
        <taxon>Poales</taxon>
        <taxon>Poaceae</taxon>
        <taxon>BOP clade</taxon>
        <taxon>Pooideae</taxon>
        <taxon>Triticodae</taxon>
        <taxon>Triticeae</taxon>
        <taxon>Triticinae</taxon>
        <taxon>Triticum</taxon>
    </lineage>
</organism>
<dbReference type="Gramene" id="TraesARI3D03G01848350.1">
    <property type="protein sequence ID" value="TraesARI3D03G01848350.1.CDS1"/>
    <property type="gene ID" value="TraesARI3D03G01848350"/>
</dbReference>
<evidence type="ECO:0000256" key="2">
    <source>
        <dbReference type="SAM" id="MobiDB-lite"/>
    </source>
</evidence>
<dbReference type="Gramene" id="TraesWEE_scaffold_018332_01G000100.1">
    <property type="protein sequence ID" value="TraesWEE_scaffold_018332_01G000100.1"/>
    <property type="gene ID" value="TraesWEE_scaffold_018332_01G000100"/>
</dbReference>
<evidence type="ECO:0000313" key="4">
    <source>
        <dbReference type="Proteomes" id="UP000019116"/>
    </source>
</evidence>
<dbReference type="Gramene" id="TraesCS3D03G0139600.1">
    <property type="protein sequence ID" value="TraesCS3D03G0139600.1.CDS1"/>
    <property type="gene ID" value="TraesCS3D03G0139600"/>
</dbReference>
<feature type="compositionally biased region" description="Polar residues" evidence="2">
    <location>
        <begin position="36"/>
        <end position="49"/>
    </location>
</feature>
<protein>
    <submittedName>
        <fullName evidence="3">Uncharacterized protein</fullName>
    </submittedName>
</protein>
<reference evidence="3" key="1">
    <citation type="submission" date="2018-08" db="EMBL/GenBank/DDBJ databases">
        <authorList>
            <person name="Rossello M."/>
        </authorList>
    </citation>
    <scope>NUCLEOTIDE SEQUENCE [LARGE SCALE GENOMIC DNA]</scope>
    <source>
        <strain evidence="3">cv. Chinese Spring</strain>
    </source>
</reference>